<keyword evidence="9" id="KW-1185">Reference proteome</keyword>
<protein>
    <recommendedName>
        <fullName evidence="7">Gnk2-homologous domain-containing protein</fullName>
    </recommendedName>
</protein>
<dbReference type="Proteomes" id="UP001279734">
    <property type="component" value="Unassembled WGS sequence"/>
</dbReference>
<keyword evidence="2" id="KW-0964">Secreted</keyword>
<feature type="domain" description="Gnk2-homologous" evidence="7">
    <location>
        <begin position="21"/>
        <end position="123"/>
    </location>
</feature>
<evidence type="ECO:0000256" key="5">
    <source>
        <dbReference type="ARBA" id="ARBA00038515"/>
    </source>
</evidence>
<evidence type="ECO:0000313" key="9">
    <source>
        <dbReference type="Proteomes" id="UP001279734"/>
    </source>
</evidence>
<dbReference type="PANTHER" id="PTHR32411">
    <property type="entry name" value="CYSTEINE-RICH REPEAT SECRETORY PROTEIN 38-RELATED"/>
    <property type="match status" value="1"/>
</dbReference>
<dbReference type="EMBL" id="BSYO01000001">
    <property type="protein sequence ID" value="GMG98661.1"/>
    <property type="molecule type" value="Genomic_DNA"/>
</dbReference>
<name>A0AAD3P3X5_NEPGR</name>
<evidence type="ECO:0000256" key="1">
    <source>
        <dbReference type="ARBA" id="ARBA00004613"/>
    </source>
</evidence>
<proteinExistence type="inferred from homology"/>
<gene>
    <name evidence="8" type="ORF">Nepgr_000501</name>
</gene>
<evidence type="ECO:0000313" key="8">
    <source>
        <dbReference type="EMBL" id="GMG98661.1"/>
    </source>
</evidence>
<dbReference type="InterPro" id="IPR050581">
    <property type="entry name" value="CRR_secretory_protein"/>
</dbReference>
<dbReference type="Gene3D" id="3.30.430.20">
    <property type="entry name" value="Gnk2 domain, C-X8-C-X2-C motif"/>
    <property type="match status" value="2"/>
</dbReference>
<comment type="subcellular location">
    <subcellularLocation>
        <location evidence="1">Secreted</location>
    </subcellularLocation>
</comment>
<dbReference type="PANTHER" id="PTHR32411:SF43">
    <property type="entry name" value="CYSTEINE-RICH REPEAT SECRETORY PROTEIN 38"/>
    <property type="match status" value="1"/>
</dbReference>
<dbReference type="InterPro" id="IPR002902">
    <property type="entry name" value="GNK2"/>
</dbReference>
<dbReference type="InterPro" id="IPR038408">
    <property type="entry name" value="GNK2_sf"/>
</dbReference>
<comment type="similarity">
    <text evidence="5">Belongs to the cysteine-rich repeat secretory protein family.</text>
</comment>
<comment type="caution">
    <text evidence="8">The sequence shown here is derived from an EMBL/GenBank/DDBJ whole genome shotgun (WGS) entry which is preliminary data.</text>
</comment>
<reference evidence="8" key="1">
    <citation type="submission" date="2023-05" db="EMBL/GenBank/DDBJ databases">
        <title>Nepenthes gracilis genome sequencing.</title>
        <authorList>
            <person name="Fukushima K."/>
        </authorList>
    </citation>
    <scope>NUCLEOTIDE SEQUENCE</scope>
    <source>
        <strain evidence="8">SING2019-196</strain>
    </source>
</reference>
<evidence type="ECO:0000256" key="3">
    <source>
        <dbReference type="ARBA" id="ARBA00022729"/>
    </source>
</evidence>
<accession>A0AAD3P3X5</accession>
<dbReference type="GO" id="GO:0005576">
    <property type="term" value="C:extracellular region"/>
    <property type="evidence" value="ECO:0007669"/>
    <property type="project" value="UniProtKB-SubCell"/>
</dbReference>
<sequence length="234" mass="25922">MNSLLQLLCFSLLLHVVIGADPLSHVCSASGNYAANSPYDTNLNQLETYLYYQTPWWGFAMGSVGSSPNQAYGLAQCRADISFADCQTCVAQARDNIGNFCPYNKGGIIWYDYCLLKFLDQNFFHQIDNQNKFYQSNSNEVSDPTTFDENVKELLSQLSQQASVHPKLFATGETDFNQSTKIYGLAQCTRDLTNPDCEQCLQEAINDLPSCCGGKQAGSVFTGSCNVRYAINPL</sequence>
<dbReference type="AlphaFoldDB" id="A0AAD3P3X5"/>
<keyword evidence="4" id="KW-0677">Repeat</keyword>
<evidence type="ECO:0000256" key="2">
    <source>
        <dbReference type="ARBA" id="ARBA00022525"/>
    </source>
</evidence>
<feature type="domain" description="Gnk2-homologous" evidence="7">
    <location>
        <begin position="129"/>
        <end position="234"/>
    </location>
</feature>
<dbReference type="CDD" id="cd23509">
    <property type="entry name" value="Gnk2-like"/>
    <property type="match status" value="2"/>
</dbReference>
<feature type="chain" id="PRO_5041903916" description="Gnk2-homologous domain-containing protein" evidence="6">
    <location>
        <begin position="20"/>
        <end position="234"/>
    </location>
</feature>
<evidence type="ECO:0000256" key="6">
    <source>
        <dbReference type="SAM" id="SignalP"/>
    </source>
</evidence>
<dbReference type="PROSITE" id="PS51473">
    <property type="entry name" value="GNK2"/>
    <property type="match status" value="2"/>
</dbReference>
<feature type="signal peptide" evidence="6">
    <location>
        <begin position="1"/>
        <end position="19"/>
    </location>
</feature>
<keyword evidence="3 6" id="KW-0732">Signal</keyword>
<evidence type="ECO:0000259" key="7">
    <source>
        <dbReference type="PROSITE" id="PS51473"/>
    </source>
</evidence>
<dbReference type="Pfam" id="PF01657">
    <property type="entry name" value="Stress-antifung"/>
    <property type="match status" value="2"/>
</dbReference>
<evidence type="ECO:0000256" key="4">
    <source>
        <dbReference type="ARBA" id="ARBA00022737"/>
    </source>
</evidence>
<dbReference type="FunFam" id="3.30.430.20:FF:000002">
    <property type="entry name" value="Cysteine-rich receptor-like protein kinase 10"/>
    <property type="match status" value="1"/>
</dbReference>
<organism evidence="8 9">
    <name type="scientific">Nepenthes gracilis</name>
    <name type="common">Slender pitcher plant</name>
    <dbReference type="NCBI Taxonomy" id="150966"/>
    <lineage>
        <taxon>Eukaryota</taxon>
        <taxon>Viridiplantae</taxon>
        <taxon>Streptophyta</taxon>
        <taxon>Embryophyta</taxon>
        <taxon>Tracheophyta</taxon>
        <taxon>Spermatophyta</taxon>
        <taxon>Magnoliopsida</taxon>
        <taxon>eudicotyledons</taxon>
        <taxon>Gunneridae</taxon>
        <taxon>Pentapetalae</taxon>
        <taxon>Caryophyllales</taxon>
        <taxon>Nepenthaceae</taxon>
        <taxon>Nepenthes</taxon>
    </lineage>
</organism>